<accession>A0A1Y2G5Y5</accession>
<feature type="compositionally biased region" description="Low complexity" evidence="1">
    <location>
        <begin position="1237"/>
        <end position="1251"/>
    </location>
</feature>
<feature type="region of interest" description="Disordered" evidence="1">
    <location>
        <begin position="625"/>
        <end position="645"/>
    </location>
</feature>
<feature type="region of interest" description="Disordered" evidence="1">
    <location>
        <begin position="693"/>
        <end position="731"/>
    </location>
</feature>
<evidence type="ECO:0000256" key="1">
    <source>
        <dbReference type="SAM" id="MobiDB-lite"/>
    </source>
</evidence>
<gene>
    <name evidence="2" type="ORF">BCR41DRAFT_231086</name>
</gene>
<keyword evidence="3" id="KW-1185">Reference proteome</keyword>
<dbReference type="EMBL" id="MCFF01000076">
    <property type="protein sequence ID" value="ORY96991.1"/>
    <property type="molecule type" value="Genomic_DNA"/>
</dbReference>
<protein>
    <submittedName>
        <fullName evidence="2">Uncharacterized protein</fullName>
    </submittedName>
</protein>
<dbReference type="Proteomes" id="UP000193648">
    <property type="component" value="Unassembled WGS sequence"/>
</dbReference>
<sequence>MSHRAEESRNNQDMTQCQNVPRVMPCPTHTVGHTTILITQLSSMTPPYELTRHQNQQSHIETTQWMLGNTKSCLVQPAVHKNMDNEAFERTLWHFIPPTFHLEHNGTSPEPVLEDEQLRSKNLNSNSQLKSPISSSDNLELDIRYGSSKTELLSPESPSNKRRHHNILASSCPKKRKDQAIHQQQATLSPLPQTFMSTSGQQEKNPFEVHEPNYSIDAGENSRLGLLSELQDIRRSRHELFYQSQQALRPSWKTAPTTPPTMRYRGWSLDRDNPSAHSLAPFYGPPLTTSNIRALDVINENTQSYNSKAVHPSPSDRLTELPFKSNSASCSRDSEATHLMSTGSHTDGDPAEDRNFPSLININDNPLPDDSTIIFKTPTKTRVRRLSMSSLSTKSPSSISSVTPQTLFQTHSINEHDLPLWTPADLVQDKTIQNLHNGSSIGMDPNDPFVDSPTSRIQWSQSLETPEKKRLESDATKETQNNAIIQKLRGLQPIDFMDDMAQGLEGWSESLETPPRKCHVKKALELAPNISSGILDRLRGIPHISPPAKATVQSALLQSESFNSTSSSPVDGSGAYQEDESSINRSIDSYAVIDQGITEEGLVKQRVTTTSADTDPTFAFQSELKMKEDISETSSDTAETNTEITLPSSLVHELESDSPLIEDNGYQSQILSDSQIEFFDGISNSAIDKELLGSSNKSRERFPQPDKSQEAGLNNYQSPDNSAITIQDSSEPPTLAVMAATTLKGADEEQEENVRESDGISISQELNLDNMHLDSWVLSSSTQSNQDISVNMKQDNEINFSEHRNEMITDMTSDDDFSNIRFSQLDDGFNAACEITQIPYNKSVHTKTNAGNLEINDDATGLSILSTKKQSEPCRATTRRNGCEQPLFTNGGFASASGRKLVPVSKAALARAALMLDDSTSDTGLNAEVRPIHSPLDIFSTTADPSSFDRAGTSGASTLQNTENTLPNMVVSLLPDEETTGAKIAANPLITKSIKNSEHQAMKNPSSITNAHQQFKGFTSGSGKKLSAISKEAMEKWSKQFEEEDMSEPLRPLQPSQPHSASLSKALKEYAGFSSGSGKALPPISNAARNRALDVLEVDENDPVPPAVRRTPLSTELGIARPVPISLPGPQPMNSISSNPKIVASSQQPVISSHMNKLKLKSLRASSSSLSLPGLLKAKAPFRPPLPFKSPIRRTDTVVNPCTGDNSNILHAPLPESATLNKKQTGRKSILHPNAHSTCSTSSTTNPTYSSKDIRVPSYTSLFNLEAHEKRLSLREVLDLPRHRDVGELMEIGV</sequence>
<reference evidence="2 3" key="1">
    <citation type="submission" date="2016-07" db="EMBL/GenBank/DDBJ databases">
        <title>Pervasive Adenine N6-methylation of Active Genes in Fungi.</title>
        <authorList>
            <consortium name="DOE Joint Genome Institute"/>
            <person name="Mondo S.J."/>
            <person name="Dannebaum R.O."/>
            <person name="Kuo R.C."/>
            <person name="Labutti K."/>
            <person name="Haridas S."/>
            <person name="Kuo A."/>
            <person name="Salamov A."/>
            <person name="Ahrendt S.R."/>
            <person name="Lipzen A."/>
            <person name="Sullivan W."/>
            <person name="Andreopoulos W.B."/>
            <person name="Clum A."/>
            <person name="Lindquist E."/>
            <person name="Daum C."/>
            <person name="Ramamoorthy G.K."/>
            <person name="Gryganskyi A."/>
            <person name="Culley D."/>
            <person name="Magnuson J.K."/>
            <person name="James T.Y."/>
            <person name="O'Malley M.A."/>
            <person name="Stajich J.E."/>
            <person name="Spatafora J.W."/>
            <person name="Visel A."/>
            <person name="Grigoriev I.V."/>
        </authorList>
    </citation>
    <scope>NUCLEOTIDE SEQUENCE [LARGE SCALE GENOMIC DNA]</scope>
    <source>
        <strain evidence="2 3">NRRL 3116</strain>
    </source>
</reference>
<feature type="region of interest" description="Disordered" evidence="1">
    <location>
        <begin position="305"/>
        <end position="356"/>
    </location>
</feature>
<organism evidence="2 3">
    <name type="scientific">Lobosporangium transversale</name>
    <dbReference type="NCBI Taxonomy" id="64571"/>
    <lineage>
        <taxon>Eukaryota</taxon>
        <taxon>Fungi</taxon>
        <taxon>Fungi incertae sedis</taxon>
        <taxon>Mucoromycota</taxon>
        <taxon>Mortierellomycotina</taxon>
        <taxon>Mortierellomycetes</taxon>
        <taxon>Mortierellales</taxon>
        <taxon>Mortierellaceae</taxon>
        <taxon>Lobosporangium</taxon>
    </lineage>
</organism>
<feature type="compositionally biased region" description="Basic and acidic residues" evidence="1">
    <location>
        <begin position="693"/>
        <end position="709"/>
    </location>
</feature>
<comment type="caution">
    <text evidence="2">The sequence shown here is derived from an EMBL/GenBank/DDBJ whole genome shotgun (WGS) entry which is preliminary data.</text>
</comment>
<dbReference type="RefSeq" id="XP_021875553.1">
    <property type="nucleotide sequence ID" value="XM_022020066.1"/>
</dbReference>
<feature type="region of interest" description="Disordered" evidence="1">
    <location>
        <begin position="150"/>
        <end position="184"/>
    </location>
</feature>
<feature type="compositionally biased region" description="Polar residues" evidence="1">
    <location>
        <begin position="711"/>
        <end position="731"/>
    </location>
</feature>
<feature type="region of interest" description="Disordered" evidence="1">
    <location>
        <begin position="562"/>
        <end position="582"/>
    </location>
</feature>
<name>A0A1Y2G5Y5_9FUNG</name>
<proteinExistence type="predicted"/>
<feature type="region of interest" description="Disordered" evidence="1">
    <location>
        <begin position="1042"/>
        <end position="1062"/>
    </location>
</feature>
<feature type="region of interest" description="Disordered" evidence="1">
    <location>
        <begin position="1222"/>
        <end position="1251"/>
    </location>
</feature>
<dbReference type="InParanoid" id="A0A1Y2G5Y5"/>
<feature type="compositionally biased region" description="Basic and acidic residues" evidence="1">
    <location>
        <begin position="346"/>
        <end position="355"/>
    </location>
</feature>
<evidence type="ECO:0000313" key="3">
    <source>
        <dbReference type="Proteomes" id="UP000193648"/>
    </source>
</evidence>
<evidence type="ECO:0000313" key="2">
    <source>
        <dbReference type="EMBL" id="ORY96991.1"/>
    </source>
</evidence>
<dbReference type="OrthoDB" id="21095at2759"/>
<dbReference type="GeneID" id="33561910"/>
<feature type="compositionally biased region" description="Polar residues" evidence="1">
    <location>
        <begin position="632"/>
        <end position="645"/>
    </location>
</feature>